<evidence type="ECO:0000256" key="1">
    <source>
        <dbReference type="ARBA" id="ARBA00022679"/>
    </source>
</evidence>
<dbReference type="GO" id="GO:0000049">
    <property type="term" value="F:tRNA binding"/>
    <property type="evidence" value="ECO:0007669"/>
    <property type="project" value="TreeGrafter"/>
</dbReference>
<dbReference type="EMBL" id="AP028679">
    <property type="protein sequence ID" value="BEQ12960.1"/>
    <property type="molecule type" value="Genomic_DNA"/>
</dbReference>
<feature type="binding site" evidence="2">
    <location>
        <position position="283"/>
    </location>
    <ligand>
        <name>Zn(2+)</name>
        <dbReference type="ChEBI" id="CHEBI:29105"/>
        <label>2</label>
    </ligand>
</feature>
<feature type="binding site" evidence="2">
    <location>
        <position position="8"/>
    </location>
    <ligand>
        <name>Zn(2+)</name>
        <dbReference type="ChEBI" id="CHEBI:29105"/>
        <label>1</label>
    </ligand>
</feature>
<proteinExistence type="predicted"/>
<dbReference type="InterPro" id="IPR011063">
    <property type="entry name" value="TilS/TtcA_N"/>
</dbReference>
<feature type="binding site" evidence="2">
    <location>
        <position position="295"/>
    </location>
    <ligand>
        <name>Zn(2+)</name>
        <dbReference type="ChEBI" id="CHEBI:29105"/>
        <label>2</label>
    </ligand>
</feature>
<dbReference type="GO" id="GO:0002144">
    <property type="term" value="C:cytosolic tRNA wobble base thiouridylase complex"/>
    <property type="evidence" value="ECO:0007669"/>
    <property type="project" value="TreeGrafter"/>
</dbReference>
<dbReference type="InterPro" id="IPR014729">
    <property type="entry name" value="Rossmann-like_a/b/a_fold"/>
</dbReference>
<dbReference type="KEGG" id="dmp:FAK_00260"/>
<dbReference type="InterPro" id="IPR035107">
    <property type="entry name" value="tRNA_thiolation_TtcA_Ctu1"/>
</dbReference>
<name>A0AAU9E7P1_9BACT</name>
<evidence type="ECO:0000259" key="4">
    <source>
        <dbReference type="Pfam" id="PF22082"/>
    </source>
</evidence>
<keyword evidence="6" id="KW-1185">Reference proteome</keyword>
<feature type="binding site" evidence="2">
    <location>
        <position position="280"/>
    </location>
    <ligand>
        <name>Zn(2+)</name>
        <dbReference type="ChEBI" id="CHEBI:29105"/>
        <label>2</label>
    </ligand>
</feature>
<feature type="binding site" evidence="2">
    <location>
        <position position="30"/>
    </location>
    <ligand>
        <name>Zn(2+)</name>
        <dbReference type="ChEBI" id="CHEBI:29105"/>
        <label>1</label>
    </ligand>
</feature>
<dbReference type="Proteomes" id="UP001366166">
    <property type="component" value="Chromosome"/>
</dbReference>
<dbReference type="PIRSF" id="PIRSF004976">
    <property type="entry name" value="ATPase_YdaO"/>
    <property type="match status" value="1"/>
</dbReference>
<dbReference type="SUPFAM" id="SSF52402">
    <property type="entry name" value="Adenine nucleotide alpha hydrolases-like"/>
    <property type="match status" value="1"/>
</dbReference>
<evidence type="ECO:0000313" key="6">
    <source>
        <dbReference type="Proteomes" id="UP001366166"/>
    </source>
</evidence>
<dbReference type="GO" id="GO:0016740">
    <property type="term" value="F:transferase activity"/>
    <property type="evidence" value="ECO:0007669"/>
    <property type="project" value="UniProtKB-KW"/>
</dbReference>
<keyword evidence="2" id="KW-0862">Zinc</keyword>
<reference evidence="6" key="1">
    <citation type="journal article" date="2023" name="Arch. Microbiol.">
        <title>Desulfoferula mesophilus gen. nov. sp. nov., a mesophilic sulfate-reducing bacterium isolated from a brackish lake sediment.</title>
        <authorList>
            <person name="Watanabe T."/>
            <person name="Yabe T."/>
            <person name="Tsuji J.M."/>
            <person name="Fukui M."/>
        </authorList>
    </citation>
    <scope>NUCLEOTIDE SEQUENCE [LARGE SCALE GENOMIC DNA]</scope>
    <source>
        <strain evidence="6">12FAK</strain>
    </source>
</reference>
<feature type="domain" description="tRNA(Ile)-lysidine/2-thiocytidine synthase N-terminal" evidence="3">
    <location>
        <begin position="54"/>
        <end position="224"/>
    </location>
</feature>
<dbReference type="Pfam" id="PF01171">
    <property type="entry name" value="ATP_bind_3"/>
    <property type="match status" value="1"/>
</dbReference>
<evidence type="ECO:0000313" key="5">
    <source>
        <dbReference type="EMBL" id="BEQ12960.1"/>
    </source>
</evidence>
<evidence type="ECO:0000259" key="3">
    <source>
        <dbReference type="Pfam" id="PF01171"/>
    </source>
</evidence>
<sequence length="316" mass="34602">MNIDGMKCSRCRKPAQHRLPSHNARFCDHCLGIFVRRQAEKAIKQFDMLGPGQKVLVAVSGGKDSLALWQILLELGYQAEGLHLALELGDGSFGEASLAASQDMAQRLGAPLHLMNMAELAGFGVQEIAWANKRSFCSVCGTLKRYQLNKVCLDLGFEVLATGHHLDDEAARLLGNLVRRHQQYLESQWPVLQGAPGAFAKKIKPLCRLRGAEIKSFAKSQGISVAKGACPRSKGATLPHYMDAVRLLEERMPGTTTNFYMGYLEDKGGPPPQPDPAQRCSVCGMPSYADVCTVCRFLANTAERESTKRDALQSPD</sequence>
<dbReference type="GO" id="GO:0046872">
    <property type="term" value="F:metal ion binding"/>
    <property type="evidence" value="ECO:0007669"/>
    <property type="project" value="UniProtKB-KW"/>
</dbReference>
<feature type="binding site" evidence="2">
    <location>
        <position position="292"/>
    </location>
    <ligand>
        <name>Zn(2+)</name>
        <dbReference type="ChEBI" id="CHEBI:29105"/>
        <label>2</label>
    </ligand>
</feature>
<feature type="domain" description="2-thiouridine synthetase TtuA-like N-terminal LIM" evidence="4">
    <location>
        <begin position="7"/>
        <end position="30"/>
    </location>
</feature>
<keyword evidence="1" id="KW-0808">Transferase</keyword>
<dbReference type="GO" id="GO:0002143">
    <property type="term" value="P:tRNA wobble position uridine thiolation"/>
    <property type="evidence" value="ECO:0007669"/>
    <property type="project" value="TreeGrafter"/>
</dbReference>
<organism evidence="5 6">
    <name type="scientific">Desulfoferula mesophila</name>
    <dbReference type="NCBI Taxonomy" id="3058419"/>
    <lineage>
        <taxon>Bacteria</taxon>
        <taxon>Pseudomonadati</taxon>
        <taxon>Thermodesulfobacteriota</taxon>
        <taxon>Desulfarculia</taxon>
        <taxon>Desulfarculales</taxon>
        <taxon>Desulfarculaceae</taxon>
        <taxon>Desulfoferula</taxon>
    </lineage>
</organism>
<dbReference type="Pfam" id="PF22082">
    <property type="entry name" value="TtuA_LIM_N"/>
    <property type="match status" value="1"/>
</dbReference>
<dbReference type="RefSeq" id="WP_338604045.1">
    <property type="nucleotide sequence ID" value="NZ_AP028679.1"/>
</dbReference>
<dbReference type="PANTHER" id="PTHR11807:SF27">
    <property type="entry name" value="TRNA-5-METHYLURIDINE(54) 2-SULFURTRANSFERASE"/>
    <property type="match status" value="1"/>
</dbReference>
<feature type="binding site" evidence="2">
    <location>
        <position position="27"/>
    </location>
    <ligand>
        <name>Zn(2+)</name>
        <dbReference type="ChEBI" id="CHEBI:29105"/>
        <label>1</label>
    </ligand>
</feature>
<dbReference type="Gene3D" id="3.40.50.620">
    <property type="entry name" value="HUPs"/>
    <property type="match status" value="1"/>
</dbReference>
<keyword evidence="2" id="KW-0479">Metal-binding</keyword>
<dbReference type="InterPro" id="IPR054306">
    <property type="entry name" value="TtuA-like_LIM_N"/>
</dbReference>
<gene>
    <name evidence="5" type="ORF">FAK_00260</name>
</gene>
<dbReference type="PANTHER" id="PTHR11807">
    <property type="entry name" value="ATPASES OF THE PP SUPERFAMILY-RELATED"/>
    <property type="match status" value="1"/>
</dbReference>
<evidence type="ECO:0000256" key="2">
    <source>
        <dbReference type="PIRSR" id="PIRSR004976-50"/>
    </source>
</evidence>
<accession>A0AAU9E7P1</accession>
<dbReference type="AlphaFoldDB" id="A0AAU9E7P1"/>
<feature type="binding site" evidence="2">
    <location>
        <position position="11"/>
    </location>
    <ligand>
        <name>Zn(2+)</name>
        <dbReference type="ChEBI" id="CHEBI:29105"/>
        <label>1</label>
    </ligand>
</feature>
<protein>
    <submittedName>
        <fullName evidence="5">Arginosuccinate synthase</fullName>
    </submittedName>
</protein>